<dbReference type="InterPro" id="IPR016195">
    <property type="entry name" value="Pol/histidinol_Pase-like"/>
</dbReference>
<keyword evidence="6" id="KW-1185">Reference proteome</keyword>
<dbReference type="Pfam" id="PF19567">
    <property type="entry name" value="CpsB_CapC"/>
    <property type="match status" value="1"/>
</dbReference>
<comment type="catalytic activity">
    <reaction evidence="4">
        <text>O-phospho-L-tyrosyl-[protein] + H2O = L-tyrosyl-[protein] + phosphate</text>
        <dbReference type="Rhea" id="RHEA:10684"/>
        <dbReference type="Rhea" id="RHEA-COMP:10136"/>
        <dbReference type="Rhea" id="RHEA-COMP:20101"/>
        <dbReference type="ChEBI" id="CHEBI:15377"/>
        <dbReference type="ChEBI" id="CHEBI:43474"/>
        <dbReference type="ChEBI" id="CHEBI:46858"/>
        <dbReference type="ChEBI" id="CHEBI:61978"/>
        <dbReference type="EC" id="3.1.3.48"/>
    </reaction>
</comment>
<dbReference type="AlphaFoldDB" id="A0A0K1PCU7"/>
<dbReference type="STRING" id="1391653.AKJ08_1608"/>
<dbReference type="SUPFAM" id="SSF89550">
    <property type="entry name" value="PHP domain-like"/>
    <property type="match status" value="1"/>
</dbReference>
<evidence type="ECO:0000256" key="2">
    <source>
        <dbReference type="ARBA" id="ARBA00013064"/>
    </source>
</evidence>
<evidence type="ECO:0000256" key="1">
    <source>
        <dbReference type="ARBA" id="ARBA00005750"/>
    </source>
</evidence>
<evidence type="ECO:0000256" key="3">
    <source>
        <dbReference type="ARBA" id="ARBA00022801"/>
    </source>
</evidence>
<protein>
    <recommendedName>
        <fullName evidence="2">protein-tyrosine-phosphatase</fullName>
        <ecNumber evidence="2">3.1.3.48</ecNumber>
    </recommendedName>
</protein>
<comment type="similarity">
    <text evidence="1">Belongs to the metallo-dependent hydrolases superfamily. CpsB/CapC family.</text>
</comment>
<dbReference type="OrthoDB" id="9788539at2"/>
<reference evidence="5 6" key="1">
    <citation type="submission" date="2015-08" db="EMBL/GenBank/DDBJ databases">
        <authorList>
            <person name="Babu N.S."/>
            <person name="Beckwith C.J."/>
            <person name="Beseler K.G."/>
            <person name="Brison A."/>
            <person name="Carone J.V."/>
            <person name="Caskin T.P."/>
            <person name="Diamond M."/>
            <person name="Durham M.E."/>
            <person name="Foxe J.M."/>
            <person name="Go M."/>
            <person name="Henderson B.A."/>
            <person name="Jones I.B."/>
            <person name="McGettigan J.A."/>
            <person name="Micheletti S.J."/>
            <person name="Nasrallah M.E."/>
            <person name="Ortiz D."/>
            <person name="Piller C.R."/>
            <person name="Privatt S.R."/>
            <person name="Schneider S.L."/>
            <person name="Sharp S."/>
            <person name="Smith T.C."/>
            <person name="Stanton J.D."/>
            <person name="Ullery H.E."/>
            <person name="Wilson R.J."/>
            <person name="Serrano M.G."/>
            <person name="Buck G."/>
            <person name="Lee V."/>
            <person name="Wang Y."/>
            <person name="Carvalho R."/>
            <person name="Voegtly L."/>
            <person name="Shi R."/>
            <person name="Duckworth R."/>
            <person name="Johnson A."/>
            <person name="Loviza R."/>
            <person name="Walstead R."/>
            <person name="Shah Z."/>
            <person name="Kiflezghi M."/>
            <person name="Wade K."/>
            <person name="Ball S.L."/>
            <person name="Bradley K.W."/>
            <person name="Asai D.J."/>
            <person name="Bowman C.A."/>
            <person name="Russell D.A."/>
            <person name="Pope W.H."/>
            <person name="Jacobs-Sera D."/>
            <person name="Hendrix R.W."/>
            <person name="Hatfull G.F."/>
        </authorList>
    </citation>
    <scope>NUCLEOTIDE SEQUENCE [LARGE SCALE GENOMIC DNA]</scope>
    <source>
        <strain evidence="5 6">DSM 27710</strain>
    </source>
</reference>
<evidence type="ECO:0000313" key="6">
    <source>
        <dbReference type="Proteomes" id="UP000055590"/>
    </source>
</evidence>
<organism evidence="5 6">
    <name type="scientific">Vulgatibacter incomptus</name>
    <dbReference type="NCBI Taxonomy" id="1391653"/>
    <lineage>
        <taxon>Bacteria</taxon>
        <taxon>Pseudomonadati</taxon>
        <taxon>Myxococcota</taxon>
        <taxon>Myxococcia</taxon>
        <taxon>Myxococcales</taxon>
        <taxon>Cystobacterineae</taxon>
        <taxon>Vulgatibacteraceae</taxon>
        <taxon>Vulgatibacter</taxon>
    </lineage>
</organism>
<dbReference type="RefSeq" id="WP_050725565.1">
    <property type="nucleotide sequence ID" value="NZ_CP012332.1"/>
</dbReference>
<dbReference type="KEGG" id="vin:AKJ08_1608"/>
<proteinExistence type="inferred from homology"/>
<dbReference type="PANTHER" id="PTHR39181">
    <property type="entry name" value="TYROSINE-PROTEIN PHOSPHATASE YWQE"/>
    <property type="match status" value="1"/>
</dbReference>
<dbReference type="PANTHER" id="PTHR39181:SF1">
    <property type="entry name" value="TYROSINE-PROTEIN PHOSPHATASE YWQE"/>
    <property type="match status" value="1"/>
</dbReference>
<dbReference type="Gene3D" id="3.20.20.140">
    <property type="entry name" value="Metal-dependent hydrolases"/>
    <property type="match status" value="1"/>
</dbReference>
<evidence type="ECO:0000256" key="4">
    <source>
        <dbReference type="ARBA" id="ARBA00051722"/>
    </source>
</evidence>
<dbReference type="GO" id="GO:0004725">
    <property type="term" value="F:protein tyrosine phosphatase activity"/>
    <property type="evidence" value="ECO:0007669"/>
    <property type="project" value="UniProtKB-EC"/>
</dbReference>
<dbReference type="EMBL" id="CP012332">
    <property type="protein sequence ID" value="AKU91221.1"/>
    <property type="molecule type" value="Genomic_DNA"/>
</dbReference>
<name>A0A0K1PCU7_9BACT</name>
<keyword evidence="3" id="KW-0378">Hydrolase</keyword>
<accession>A0A0K1PCU7</accession>
<dbReference type="Proteomes" id="UP000055590">
    <property type="component" value="Chromosome"/>
</dbReference>
<dbReference type="EC" id="3.1.3.48" evidence="2"/>
<evidence type="ECO:0000313" key="5">
    <source>
        <dbReference type="EMBL" id="AKU91221.1"/>
    </source>
</evidence>
<dbReference type="InterPro" id="IPR016667">
    <property type="entry name" value="Caps_polysacc_synth_CpsB/CapC"/>
</dbReference>
<gene>
    <name evidence="5" type="ORF">AKJ08_1608</name>
</gene>
<dbReference type="GO" id="GO:0030145">
    <property type="term" value="F:manganese ion binding"/>
    <property type="evidence" value="ECO:0007669"/>
    <property type="project" value="InterPro"/>
</dbReference>
<sequence>MNYVDLHCHLLWGIDDGAKTEADSLAMARALVACGFTDVACSPHARIEYPSHDVSACDRRRGEVQEALEREGIALRLHPNAENVLDPELPARLEAGKRTIGTGGYLLAEAPYFAALPQLTDLIFRLKLKGVTPLIAHPERCKEFERAGRAAEAVRAGARLQLDIGALIGRYGRTPKKLARSFLEEGLYSVASTDLHSPTDAARWVGESIAELRKLAGEAASKRMLSTSPGAILRGEPLE</sequence>
<dbReference type="PIRSF" id="PIRSF016557">
    <property type="entry name" value="Caps_synth_CpsB"/>
    <property type="match status" value="1"/>
</dbReference>